<evidence type="ECO:0000313" key="1">
    <source>
        <dbReference type="EMBL" id="MFC3714470.1"/>
    </source>
</evidence>
<dbReference type="Proteomes" id="UP001595615">
    <property type="component" value="Unassembled WGS sequence"/>
</dbReference>
<organism evidence="1 2">
    <name type="scientific">Sphingoaurantiacus capsulatus</name>
    <dbReference type="NCBI Taxonomy" id="1771310"/>
    <lineage>
        <taxon>Bacteria</taxon>
        <taxon>Pseudomonadati</taxon>
        <taxon>Pseudomonadota</taxon>
        <taxon>Alphaproteobacteria</taxon>
        <taxon>Sphingomonadales</taxon>
        <taxon>Sphingosinicellaceae</taxon>
        <taxon>Sphingoaurantiacus</taxon>
    </lineage>
</organism>
<accession>A0ABV7XG82</accession>
<dbReference type="SUPFAM" id="SSF54427">
    <property type="entry name" value="NTF2-like"/>
    <property type="match status" value="1"/>
</dbReference>
<comment type="caution">
    <text evidence="1">The sequence shown here is derived from an EMBL/GenBank/DDBJ whole genome shotgun (WGS) entry which is preliminary data.</text>
</comment>
<dbReference type="EMBL" id="JBHRXV010000015">
    <property type="protein sequence ID" value="MFC3714470.1"/>
    <property type="molecule type" value="Genomic_DNA"/>
</dbReference>
<protein>
    <recommendedName>
        <fullName evidence="3">SnoaL-like domain-containing protein</fullName>
    </recommendedName>
</protein>
<dbReference type="RefSeq" id="WP_380864106.1">
    <property type="nucleotide sequence ID" value="NZ_JBHRXV010000015.1"/>
</dbReference>
<evidence type="ECO:0008006" key="3">
    <source>
        <dbReference type="Google" id="ProtNLM"/>
    </source>
</evidence>
<gene>
    <name evidence="1" type="ORF">ACFOMD_18020</name>
</gene>
<keyword evidence="2" id="KW-1185">Reference proteome</keyword>
<dbReference type="InterPro" id="IPR032710">
    <property type="entry name" value="NTF2-like_dom_sf"/>
</dbReference>
<sequence>MKEAAVTKFLAGYGEAWDAIDVEAIVAHYALPQIMVAGGRTTFIETEDEVRAGVETLCQLYDDKGVSKIELTVESLEPLPDAAARAVARWRFTDEGGAELLNYTVAYTIVEEDDGVLAIVAVDADGQVDAQRAAGWTS</sequence>
<proteinExistence type="predicted"/>
<dbReference type="Gene3D" id="3.10.450.50">
    <property type="match status" value="1"/>
</dbReference>
<evidence type="ECO:0000313" key="2">
    <source>
        <dbReference type="Proteomes" id="UP001595615"/>
    </source>
</evidence>
<name>A0ABV7XG82_9SPHN</name>
<reference evidence="2" key="1">
    <citation type="journal article" date="2019" name="Int. J. Syst. Evol. Microbiol.">
        <title>The Global Catalogue of Microorganisms (GCM) 10K type strain sequencing project: providing services to taxonomists for standard genome sequencing and annotation.</title>
        <authorList>
            <consortium name="The Broad Institute Genomics Platform"/>
            <consortium name="The Broad Institute Genome Sequencing Center for Infectious Disease"/>
            <person name="Wu L."/>
            <person name="Ma J."/>
        </authorList>
    </citation>
    <scope>NUCLEOTIDE SEQUENCE [LARGE SCALE GENOMIC DNA]</scope>
    <source>
        <strain evidence="2">KCTC 42644</strain>
    </source>
</reference>